<sequence length="158" mass="18384">MKINTQLRLVLVLCVLVSSYGFSQSKSDYKQPLQLVKYNPNVNAPLTTKELNQIKEVYGDKTQEDVLNHPQRVKDIKNILRNRVIINPIKAGESLKKCTLLSEVPLFDYYSPNIIRDASFNPESFNPLKYNFNFYSKESAMYRVDNSNYYIIILSQHQ</sequence>
<dbReference type="AlphaFoldDB" id="A0A8J2TUK8"/>
<evidence type="ECO:0000313" key="2">
    <source>
        <dbReference type="EMBL" id="GFZ93233.1"/>
    </source>
</evidence>
<proteinExistence type="predicted"/>
<accession>A0A8J2TUK8</accession>
<dbReference type="RefSeq" id="WP_188606886.1">
    <property type="nucleotide sequence ID" value="NZ_BMIC01000008.1"/>
</dbReference>
<feature type="chain" id="PRO_5035237455" evidence="1">
    <location>
        <begin position="24"/>
        <end position="158"/>
    </location>
</feature>
<protein>
    <submittedName>
        <fullName evidence="2">Uncharacterized protein</fullName>
    </submittedName>
</protein>
<name>A0A8J2TUK8_9FLAO</name>
<reference evidence="2 3" key="1">
    <citation type="journal article" date="2014" name="Int. J. Syst. Evol. Microbiol.">
        <title>Complete genome sequence of Corynebacterium casei LMG S-19264T (=DSM 44701T), isolated from a smear-ripened cheese.</title>
        <authorList>
            <consortium name="US DOE Joint Genome Institute (JGI-PGF)"/>
            <person name="Walter F."/>
            <person name="Albersmeier A."/>
            <person name="Kalinowski J."/>
            <person name="Ruckert C."/>
        </authorList>
    </citation>
    <scope>NUCLEOTIDE SEQUENCE [LARGE SCALE GENOMIC DNA]</scope>
    <source>
        <strain evidence="2 3">CGMCC 1.15295</strain>
    </source>
</reference>
<gene>
    <name evidence="2" type="ORF">GCM10011531_26520</name>
</gene>
<feature type="signal peptide" evidence="1">
    <location>
        <begin position="1"/>
        <end position="23"/>
    </location>
</feature>
<evidence type="ECO:0000256" key="1">
    <source>
        <dbReference type="SAM" id="SignalP"/>
    </source>
</evidence>
<dbReference type="EMBL" id="BMIC01000008">
    <property type="protein sequence ID" value="GFZ93233.1"/>
    <property type="molecule type" value="Genomic_DNA"/>
</dbReference>
<dbReference type="Proteomes" id="UP000598120">
    <property type="component" value="Unassembled WGS sequence"/>
</dbReference>
<evidence type="ECO:0000313" key="3">
    <source>
        <dbReference type="Proteomes" id="UP000598120"/>
    </source>
</evidence>
<keyword evidence="1" id="KW-0732">Signal</keyword>
<keyword evidence="3" id="KW-1185">Reference proteome</keyword>
<organism evidence="2 3">
    <name type="scientific">Aquaticitalea lipolytica</name>
    <dbReference type="NCBI Taxonomy" id="1247562"/>
    <lineage>
        <taxon>Bacteria</taxon>
        <taxon>Pseudomonadati</taxon>
        <taxon>Bacteroidota</taxon>
        <taxon>Flavobacteriia</taxon>
        <taxon>Flavobacteriales</taxon>
        <taxon>Flavobacteriaceae</taxon>
        <taxon>Aquaticitalea</taxon>
    </lineage>
</organism>
<comment type="caution">
    <text evidence="2">The sequence shown here is derived from an EMBL/GenBank/DDBJ whole genome shotgun (WGS) entry which is preliminary data.</text>
</comment>